<sequence>MGYLSPFFHIHQRFRCQMGGTPELWKIMVAEGNMRIEIMSLRKPRERAVEKARVQFFRMKRQNPATSARQSTMVVKRTTLQEPRTRNINMFSRKMVERKIPVATIRTALQGGTGGRVHSIIRHLAPLYQMQNTNKLRNYDDELPQYRLWSYETNRD</sequence>
<protein>
    <submittedName>
        <fullName evidence="1">Uncharacterized protein</fullName>
    </submittedName>
</protein>
<dbReference type="EMBL" id="CAADRP010002262">
    <property type="protein sequence ID" value="VFU64692.1"/>
    <property type="molecule type" value="Genomic_DNA"/>
</dbReference>
<reference evidence="1" key="1">
    <citation type="submission" date="2019-03" db="EMBL/GenBank/DDBJ databases">
        <authorList>
            <person name="Mank J."/>
            <person name="Almeida P."/>
        </authorList>
    </citation>
    <scope>NUCLEOTIDE SEQUENCE</scope>
    <source>
        <strain evidence="1">78183</strain>
    </source>
</reference>
<organism evidence="1">
    <name type="scientific">Salix viminalis</name>
    <name type="common">Common osier</name>
    <name type="synonym">Basket willow</name>
    <dbReference type="NCBI Taxonomy" id="40686"/>
    <lineage>
        <taxon>Eukaryota</taxon>
        <taxon>Viridiplantae</taxon>
        <taxon>Streptophyta</taxon>
        <taxon>Embryophyta</taxon>
        <taxon>Tracheophyta</taxon>
        <taxon>Spermatophyta</taxon>
        <taxon>Magnoliopsida</taxon>
        <taxon>eudicotyledons</taxon>
        <taxon>Gunneridae</taxon>
        <taxon>Pentapetalae</taxon>
        <taxon>rosids</taxon>
        <taxon>fabids</taxon>
        <taxon>Malpighiales</taxon>
        <taxon>Salicaceae</taxon>
        <taxon>Saliceae</taxon>
        <taxon>Salix</taxon>
    </lineage>
</organism>
<proteinExistence type="predicted"/>
<gene>
    <name evidence="1" type="ORF">SVIM_LOCUS495579</name>
</gene>
<name>A0A6N2NL64_SALVM</name>
<evidence type="ECO:0000313" key="1">
    <source>
        <dbReference type="EMBL" id="VFU64692.1"/>
    </source>
</evidence>
<dbReference type="AlphaFoldDB" id="A0A6N2NL64"/>
<accession>A0A6N2NL64</accession>